<dbReference type="AlphaFoldDB" id="A0A1A8VZZ7"/>
<evidence type="ECO:0000256" key="1">
    <source>
        <dbReference type="SAM" id="Coils"/>
    </source>
</evidence>
<name>A0A1A8VZZ7_PLAOA</name>
<proteinExistence type="predicted"/>
<dbReference type="EMBL" id="FLQU01000360">
    <property type="protein sequence ID" value="SBS84474.1"/>
    <property type="molecule type" value="Genomic_DNA"/>
</dbReference>
<dbReference type="Proteomes" id="UP000078560">
    <property type="component" value="Unassembled WGS sequence"/>
</dbReference>
<reference evidence="3" key="1">
    <citation type="submission" date="2016-05" db="EMBL/GenBank/DDBJ databases">
        <authorList>
            <person name="Naeem Raeece"/>
        </authorList>
    </citation>
    <scope>NUCLEOTIDE SEQUENCE [LARGE SCALE GENOMIC DNA]</scope>
</reference>
<gene>
    <name evidence="2" type="ORF">POVCU2_0026300</name>
</gene>
<evidence type="ECO:0000313" key="2">
    <source>
        <dbReference type="EMBL" id="SBS84474.1"/>
    </source>
</evidence>
<organism evidence="2 3">
    <name type="scientific">Plasmodium ovale curtisi</name>
    <dbReference type="NCBI Taxonomy" id="864141"/>
    <lineage>
        <taxon>Eukaryota</taxon>
        <taxon>Sar</taxon>
        <taxon>Alveolata</taxon>
        <taxon>Apicomplexa</taxon>
        <taxon>Aconoidasida</taxon>
        <taxon>Haemosporida</taxon>
        <taxon>Plasmodiidae</taxon>
        <taxon>Plasmodium</taxon>
        <taxon>Plasmodium (Plasmodium)</taxon>
    </lineage>
</organism>
<feature type="coiled-coil region" evidence="1">
    <location>
        <begin position="24"/>
        <end position="51"/>
    </location>
</feature>
<keyword evidence="1" id="KW-0175">Coiled coil</keyword>
<sequence>MEERKKQRSTFNLPNFLGRLIQQKAIKEEMNKKLKESLEKQKQEEEEKECTFKPQTLWNQSFKKTISFVDDFFIKLKPYIEQQQAYLNHLKELEQDDKTFSHKIKEELRMMLSKAIDKEIMETIIEGYKGVRTRGMNKVKREKLDILSKMIKLEREYNCFMARENVDKKDLEECGFDCDLAAKLRNDILKDSLCPNSLRDFAKIRQEINQVLEEELRIRENEKDITSKTNKENYEHSERSANDILYNEKEYTYEYDETNDSEGISVESTHTNGNTIVGNKNSQIEDTFERVKYNFVNDNNRKEIIHENRNGGKVSGEEYFLSQGCKVNSVGNPNGEQIVHYHGRGYLQKTRERDRVIESGKSKDIERGDEQGRILVNANTGWEYTNPPKVNTRMDIIQNGGEHEKKMGNNSKNVYLNSNYMKILKSEDANKYMSSLKKDLNPVNVIILNGGGGKEESGSGGNNVYHGDQSVYTKFGNTYVQNTDRIGNDRFVGKNAIYINENNINSAGNSNQGQKTNFMQKNVVSHHRLNLGGNVIKQGHHQTAYLPHHTKNEQGDFPHGLKYILPNAMNNAHTGERVASKHTRYIDKDACNVKKPTALYSNSGSGDRSGEMPACGLRPYYASDTGRERQQIASLMNERKGVPPDNVYFSRGEYDTIKGYPCRPLFSKMTEKTPIH</sequence>
<protein>
    <submittedName>
        <fullName evidence="2">Uncharacterized protein</fullName>
    </submittedName>
</protein>
<accession>A0A1A8VZZ7</accession>
<evidence type="ECO:0000313" key="3">
    <source>
        <dbReference type="Proteomes" id="UP000078560"/>
    </source>
</evidence>